<feature type="compositionally biased region" description="Polar residues" evidence="1">
    <location>
        <begin position="9"/>
        <end position="33"/>
    </location>
</feature>
<organism evidence="2 3">
    <name type="scientific">Cucumis melo var. makuwa</name>
    <name type="common">Oriental melon</name>
    <dbReference type="NCBI Taxonomy" id="1194695"/>
    <lineage>
        <taxon>Eukaryota</taxon>
        <taxon>Viridiplantae</taxon>
        <taxon>Streptophyta</taxon>
        <taxon>Embryophyta</taxon>
        <taxon>Tracheophyta</taxon>
        <taxon>Spermatophyta</taxon>
        <taxon>Magnoliopsida</taxon>
        <taxon>eudicotyledons</taxon>
        <taxon>Gunneridae</taxon>
        <taxon>Pentapetalae</taxon>
        <taxon>rosids</taxon>
        <taxon>fabids</taxon>
        <taxon>Cucurbitales</taxon>
        <taxon>Cucurbitaceae</taxon>
        <taxon>Benincaseae</taxon>
        <taxon>Cucumis</taxon>
    </lineage>
</organism>
<dbReference type="Proteomes" id="UP000321393">
    <property type="component" value="Unassembled WGS sequence"/>
</dbReference>
<sequence length="105" mass="11404">MDDEEEFLFQSSVSTVPHEQLTTTSSSVNTEVISNENSSKSSQKEVISNEGGNVPSSYVQKNHPSSSIIGDPSFGIITKKKDKIDYAKLIANICYTSSIEPTSVD</sequence>
<dbReference type="EMBL" id="SSTE01019309">
    <property type="protein sequence ID" value="KAA0036710.1"/>
    <property type="molecule type" value="Genomic_DNA"/>
</dbReference>
<name>A0A5A7T028_CUCMM</name>
<gene>
    <name evidence="2" type="ORF">E6C27_scaffold510G00590</name>
</gene>
<feature type="region of interest" description="Disordered" evidence="1">
    <location>
        <begin position="1"/>
        <end position="65"/>
    </location>
</feature>
<reference evidence="2 3" key="1">
    <citation type="submission" date="2019-08" db="EMBL/GenBank/DDBJ databases">
        <title>Draft genome sequences of two oriental melons (Cucumis melo L. var makuwa).</title>
        <authorList>
            <person name="Kwon S.-Y."/>
        </authorList>
    </citation>
    <scope>NUCLEOTIDE SEQUENCE [LARGE SCALE GENOMIC DNA]</scope>
    <source>
        <strain evidence="3">cv. SW 3</strain>
        <tissue evidence="2">Leaf</tissue>
    </source>
</reference>
<evidence type="ECO:0000256" key="1">
    <source>
        <dbReference type="SAM" id="MobiDB-lite"/>
    </source>
</evidence>
<comment type="caution">
    <text evidence="2">The sequence shown here is derived from an EMBL/GenBank/DDBJ whole genome shotgun (WGS) entry which is preliminary data.</text>
</comment>
<evidence type="ECO:0000313" key="3">
    <source>
        <dbReference type="Proteomes" id="UP000321393"/>
    </source>
</evidence>
<feature type="compositionally biased region" description="Low complexity" evidence="1">
    <location>
        <begin position="34"/>
        <end position="45"/>
    </location>
</feature>
<evidence type="ECO:0000313" key="2">
    <source>
        <dbReference type="EMBL" id="KAA0036710.1"/>
    </source>
</evidence>
<accession>A0A5A7T028</accession>
<protein>
    <submittedName>
        <fullName evidence="2">Mitochondrial protein</fullName>
    </submittedName>
</protein>
<feature type="compositionally biased region" description="Polar residues" evidence="1">
    <location>
        <begin position="50"/>
        <end position="65"/>
    </location>
</feature>
<dbReference type="AlphaFoldDB" id="A0A5A7T028"/>
<proteinExistence type="predicted"/>
<dbReference type="OrthoDB" id="8048545at2759"/>